<gene>
    <name evidence="7" type="ORF">ABIQ69_04785</name>
</gene>
<sequence>MPKVTEAHRVARRAEIVGAAIRCFARKGYRGTSMADIIQESGLSAGAIYGHFAGKQELFAEVAATVLAARREELAAGRGGGAPLGPAQVMAILIDGIRREPFSVLFVQLWAEAAIDPEIRRLANGVFMQLRATVAAALAEWARAEPGRVDGDPAAWADRVAPVVLGVAPGFMVQRAIVDGFDEDAYLTAIADVLPR</sequence>
<evidence type="ECO:0000256" key="1">
    <source>
        <dbReference type="ARBA" id="ARBA00022491"/>
    </source>
</evidence>
<evidence type="ECO:0000256" key="5">
    <source>
        <dbReference type="PROSITE-ProRule" id="PRU00335"/>
    </source>
</evidence>
<keyword evidence="2" id="KW-0805">Transcription regulation</keyword>
<dbReference type="InterPro" id="IPR001647">
    <property type="entry name" value="HTH_TetR"/>
</dbReference>
<dbReference type="GO" id="GO:0003700">
    <property type="term" value="F:DNA-binding transcription factor activity"/>
    <property type="evidence" value="ECO:0007669"/>
    <property type="project" value="TreeGrafter"/>
</dbReference>
<evidence type="ECO:0000256" key="2">
    <source>
        <dbReference type="ARBA" id="ARBA00023015"/>
    </source>
</evidence>
<reference evidence="7" key="1">
    <citation type="submission" date="2024-05" db="EMBL/GenBank/DDBJ databases">
        <authorList>
            <person name="Yu L."/>
        </authorList>
    </citation>
    <scope>NUCLEOTIDE SEQUENCE</scope>
    <source>
        <strain evidence="7">G08B096</strain>
    </source>
</reference>
<dbReference type="Pfam" id="PF13977">
    <property type="entry name" value="TetR_C_6"/>
    <property type="match status" value="1"/>
</dbReference>
<dbReference type="InterPro" id="IPR009057">
    <property type="entry name" value="Homeodomain-like_sf"/>
</dbReference>
<evidence type="ECO:0000313" key="7">
    <source>
        <dbReference type="EMBL" id="XBX83237.1"/>
    </source>
</evidence>
<dbReference type="GO" id="GO:0000976">
    <property type="term" value="F:transcription cis-regulatory region binding"/>
    <property type="evidence" value="ECO:0007669"/>
    <property type="project" value="TreeGrafter"/>
</dbReference>
<dbReference type="InterPro" id="IPR050109">
    <property type="entry name" value="HTH-type_TetR-like_transc_reg"/>
</dbReference>
<dbReference type="InterPro" id="IPR036271">
    <property type="entry name" value="Tet_transcr_reg_TetR-rel_C_sf"/>
</dbReference>
<evidence type="ECO:0000256" key="3">
    <source>
        <dbReference type="ARBA" id="ARBA00023125"/>
    </source>
</evidence>
<dbReference type="PANTHER" id="PTHR30055:SF226">
    <property type="entry name" value="HTH-TYPE TRANSCRIPTIONAL REGULATOR PKSA"/>
    <property type="match status" value="1"/>
</dbReference>
<dbReference type="PANTHER" id="PTHR30055">
    <property type="entry name" value="HTH-TYPE TRANSCRIPTIONAL REGULATOR RUTR"/>
    <property type="match status" value="1"/>
</dbReference>
<keyword evidence="1" id="KW-0678">Repressor</keyword>
<dbReference type="InterPro" id="IPR039538">
    <property type="entry name" value="BetI_C"/>
</dbReference>
<evidence type="ECO:0000259" key="6">
    <source>
        <dbReference type="PROSITE" id="PS50977"/>
    </source>
</evidence>
<dbReference type="SUPFAM" id="SSF46689">
    <property type="entry name" value="Homeodomain-like"/>
    <property type="match status" value="1"/>
</dbReference>
<dbReference type="PROSITE" id="PS50977">
    <property type="entry name" value="HTH_TETR_2"/>
    <property type="match status" value="1"/>
</dbReference>
<keyword evidence="4" id="KW-0804">Transcription</keyword>
<organism evidence="7">
    <name type="scientific">Agromyces sp. G08B096</name>
    <dbReference type="NCBI Taxonomy" id="3156399"/>
    <lineage>
        <taxon>Bacteria</taxon>
        <taxon>Bacillati</taxon>
        <taxon>Actinomycetota</taxon>
        <taxon>Actinomycetes</taxon>
        <taxon>Micrococcales</taxon>
        <taxon>Microbacteriaceae</taxon>
        <taxon>Agromyces</taxon>
    </lineage>
</organism>
<dbReference type="InterPro" id="IPR023772">
    <property type="entry name" value="DNA-bd_HTH_TetR-type_CS"/>
</dbReference>
<dbReference type="Pfam" id="PF00440">
    <property type="entry name" value="TetR_N"/>
    <property type="match status" value="1"/>
</dbReference>
<feature type="DNA-binding region" description="H-T-H motif" evidence="5">
    <location>
        <begin position="33"/>
        <end position="52"/>
    </location>
</feature>
<dbReference type="EMBL" id="CP158374">
    <property type="protein sequence ID" value="XBX83237.1"/>
    <property type="molecule type" value="Genomic_DNA"/>
</dbReference>
<dbReference type="AlphaFoldDB" id="A0AAU7W8N8"/>
<evidence type="ECO:0000256" key="4">
    <source>
        <dbReference type="ARBA" id="ARBA00023163"/>
    </source>
</evidence>
<feature type="domain" description="HTH tetR-type" evidence="6">
    <location>
        <begin position="10"/>
        <end position="70"/>
    </location>
</feature>
<dbReference type="PROSITE" id="PS01081">
    <property type="entry name" value="HTH_TETR_1"/>
    <property type="match status" value="1"/>
</dbReference>
<name>A0AAU7W8N8_9MICO</name>
<keyword evidence="3 5" id="KW-0238">DNA-binding</keyword>
<dbReference type="Gene3D" id="1.10.357.10">
    <property type="entry name" value="Tetracycline Repressor, domain 2"/>
    <property type="match status" value="1"/>
</dbReference>
<proteinExistence type="predicted"/>
<protein>
    <submittedName>
        <fullName evidence="7">TetR/AcrR family transcriptional regulator</fullName>
    </submittedName>
</protein>
<dbReference type="RefSeq" id="WP_350349241.1">
    <property type="nucleotide sequence ID" value="NZ_CP158374.1"/>
</dbReference>
<dbReference type="PRINTS" id="PR00455">
    <property type="entry name" value="HTHTETR"/>
</dbReference>
<accession>A0AAU7W8N8</accession>
<dbReference type="SUPFAM" id="SSF48498">
    <property type="entry name" value="Tetracyclin repressor-like, C-terminal domain"/>
    <property type="match status" value="1"/>
</dbReference>